<dbReference type="GO" id="GO:0003677">
    <property type="term" value="F:DNA binding"/>
    <property type="evidence" value="ECO:0007669"/>
    <property type="project" value="UniProtKB-KW"/>
</dbReference>
<dbReference type="SUPFAM" id="SSF46785">
    <property type="entry name" value="Winged helix' DNA-binding domain"/>
    <property type="match status" value="1"/>
</dbReference>
<dbReference type="InterPro" id="IPR036390">
    <property type="entry name" value="WH_DNA-bd_sf"/>
</dbReference>
<keyword evidence="1" id="KW-0805">Transcription regulation</keyword>
<dbReference type="CDD" id="cd00090">
    <property type="entry name" value="HTH_ARSR"/>
    <property type="match status" value="1"/>
</dbReference>
<protein>
    <submittedName>
        <fullName evidence="5">Helix-turn-helix transcriptional regulator</fullName>
    </submittedName>
</protein>
<evidence type="ECO:0000313" key="6">
    <source>
        <dbReference type="Proteomes" id="UP000662939"/>
    </source>
</evidence>
<keyword evidence="6" id="KW-1185">Reference proteome</keyword>
<dbReference type="InterPro" id="IPR036388">
    <property type="entry name" value="WH-like_DNA-bd_sf"/>
</dbReference>
<dbReference type="PANTHER" id="PTHR33204:SF29">
    <property type="entry name" value="TRANSCRIPTIONAL REGULATOR"/>
    <property type="match status" value="1"/>
</dbReference>
<dbReference type="Gene3D" id="1.10.10.10">
    <property type="entry name" value="Winged helix-like DNA-binding domain superfamily/Winged helix DNA-binding domain"/>
    <property type="match status" value="1"/>
</dbReference>
<dbReference type="AlphaFoldDB" id="A0A895XW38"/>
<dbReference type="Proteomes" id="UP000662939">
    <property type="component" value="Chromosome"/>
</dbReference>
<evidence type="ECO:0000256" key="2">
    <source>
        <dbReference type="ARBA" id="ARBA00023125"/>
    </source>
</evidence>
<evidence type="ECO:0000256" key="1">
    <source>
        <dbReference type="ARBA" id="ARBA00023015"/>
    </source>
</evidence>
<dbReference type="EMBL" id="CP070496">
    <property type="protein sequence ID" value="QSB06440.1"/>
    <property type="molecule type" value="Genomic_DNA"/>
</dbReference>
<organism evidence="5 6">
    <name type="scientific">Natronoglycomyces albus</name>
    <dbReference type="NCBI Taxonomy" id="2811108"/>
    <lineage>
        <taxon>Bacteria</taxon>
        <taxon>Bacillati</taxon>
        <taxon>Actinomycetota</taxon>
        <taxon>Actinomycetes</taxon>
        <taxon>Glycomycetales</taxon>
        <taxon>Glycomycetaceae</taxon>
        <taxon>Natronoglycomyces</taxon>
    </lineage>
</organism>
<evidence type="ECO:0000259" key="4">
    <source>
        <dbReference type="PROSITE" id="PS51118"/>
    </source>
</evidence>
<keyword evidence="2" id="KW-0238">DNA-binding</keyword>
<sequence>MASKRDAPYVCGIDAAVDVIGGKWKVLIIWALSDGGKRFSQMRRMLDSVSEKVLGEHLRQLEADGIVERTVFAEVPPRVEYALTASGQELNEALEPLATWGSKYRSALTDTCDR</sequence>
<keyword evidence="3" id="KW-0804">Transcription</keyword>
<evidence type="ECO:0000313" key="5">
    <source>
        <dbReference type="EMBL" id="QSB06440.1"/>
    </source>
</evidence>
<gene>
    <name evidence="5" type="ORF">JQS30_05925</name>
</gene>
<proteinExistence type="predicted"/>
<reference evidence="5" key="1">
    <citation type="submission" date="2021-02" db="EMBL/GenBank/DDBJ databases">
        <title>Natronoglycomyces albus gen. nov., sp. nov, a haloalkaliphilic actinobacterium from a soda solonchak soil.</title>
        <authorList>
            <person name="Sorokin D.Y."/>
            <person name="Khijniak T.V."/>
            <person name="Zakharycheva A.P."/>
            <person name="Boueva O.V."/>
            <person name="Ariskina E.V."/>
            <person name="Hahnke R.L."/>
            <person name="Bunk B."/>
            <person name="Sproer C."/>
            <person name="Schumann P."/>
            <person name="Evtushenko L.I."/>
            <person name="Kublanov I.V."/>
        </authorList>
    </citation>
    <scope>NUCLEOTIDE SEQUENCE</scope>
    <source>
        <strain evidence="5">DSM 106290</strain>
    </source>
</reference>
<dbReference type="Pfam" id="PF01638">
    <property type="entry name" value="HxlR"/>
    <property type="match status" value="1"/>
</dbReference>
<dbReference type="PROSITE" id="PS51118">
    <property type="entry name" value="HTH_HXLR"/>
    <property type="match status" value="1"/>
</dbReference>
<dbReference type="RefSeq" id="WP_213172449.1">
    <property type="nucleotide sequence ID" value="NZ_CP070496.1"/>
</dbReference>
<dbReference type="InterPro" id="IPR011991">
    <property type="entry name" value="ArsR-like_HTH"/>
</dbReference>
<evidence type="ECO:0000256" key="3">
    <source>
        <dbReference type="ARBA" id="ARBA00023163"/>
    </source>
</evidence>
<feature type="domain" description="HTH hxlR-type" evidence="4">
    <location>
        <begin position="11"/>
        <end position="109"/>
    </location>
</feature>
<name>A0A895XW38_9ACTN</name>
<accession>A0A895XW38</accession>
<dbReference type="KEGG" id="nav:JQS30_05925"/>
<dbReference type="PANTHER" id="PTHR33204">
    <property type="entry name" value="TRANSCRIPTIONAL REGULATOR, MARR FAMILY"/>
    <property type="match status" value="1"/>
</dbReference>
<dbReference type="InterPro" id="IPR002577">
    <property type="entry name" value="HTH_HxlR"/>
</dbReference>